<protein>
    <submittedName>
        <fullName evidence="1">Uncharacterized protein</fullName>
    </submittedName>
</protein>
<evidence type="ECO:0000313" key="2">
    <source>
        <dbReference type="Proteomes" id="UP000031036"/>
    </source>
</evidence>
<keyword evidence="2" id="KW-1185">Reference proteome</keyword>
<comment type="caution">
    <text evidence="1">The sequence shown here is derived from an EMBL/GenBank/DDBJ whole genome shotgun (WGS) entry which is preliminary data.</text>
</comment>
<gene>
    <name evidence="1" type="ORF">Tcan_00755</name>
</gene>
<dbReference type="Proteomes" id="UP000031036">
    <property type="component" value="Unassembled WGS sequence"/>
</dbReference>
<proteinExistence type="predicted"/>
<name>A0A0B2VSQ7_TOXCA</name>
<dbReference type="EMBL" id="JPKZ01000986">
    <property type="protein sequence ID" value="KHN84427.1"/>
    <property type="molecule type" value="Genomic_DNA"/>
</dbReference>
<organism evidence="1 2">
    <name type="scientific">Toxocara canis</name>
    <name type="common">Canine roundworm</name>
    <dbReference type="NCBI Taxonomy" id="6265"/>
    <lineage>
        <taxon>Eukaryota</taxon>
        <taxon>Metazoa</taxon>
        <taxon>Ecdysozoa</taxon>
        <taxon>Nematoda</taxon>
        <taxon>Chromadorea</taxon>
        <taxon>Rhabditida</taxon>
        <taxon>Spirurina</taxon>
        <taxon>Ascaridomorpha</taxon>
        <taxon>Ascaridoidea</taxon>
        <taxon>Toxocaridae</taxon>
        <taxon>Toxocara</taxon>
    </lineage>
</organism>
<dbReference type="AlphaFoldDB" id="A0A0B2VSQ7"/>
<evidence type="ECO:0000313" key="1">
    <source>
        <dbReference type="EMBL" id="KHN84427.1"/>
    </source>
</evidence>
<feature type="non-terminal residue" evidence="1">
    <location>
        <position position="145"/>
    </location>
</feature>
<reference evidence="1 2" key="1">
    <citation type="submission" date="2014-11" db="EMBL/GenBank/DDBJ databases">
        <title>Genetic blueprint of the zoonotic pathogen Toxocara canis.</title>
        <authorList>
            <person name="Zhu X.-Q."/>
            <person name="Korhonen P.K."/>
            <person name="Cai H."/>
            <person name="Young N.D."/>
            <person name="Nejsum P."/>
            <person name="von Samson-Himmelstjerna G."/>
            <person name="Boag P.R."/>
            <person name="Tan P."/>
            <person name="Li Q."/>
            <person name="Min J."/>
            <person name="Yang Y."/>
            <person name="Wang X."/>
            <person name="Fang X."/>
            <person name="Hall R.S."/>
            <person name="Hofmann A."/>
            <person name="Sternberg P.W."/>
            <person name="Jex A.R."/>
            <person name="Gasser R.B."/>
        </authorList>
    </citation>
    <scope>NUCLEOTIDE SEQUENCE [LARGE SCALE GENOMIC DNA]</scope>
    <source>
        <strain evidence="1">PN_DK_2014</strain>
    </source>
</reference>
<sequence>MKPFTHNNCPKKCGDEAAYNFLLRSSSLVYSLNVRLTRKRFEKFLTLTFCQSIYFRVDSAGICIQMKAACFPAVNPWDLLNYHVRGTCFANCSLLSLFAAQSYFLLPRSFVSMKRTIDSKQQKQGLTLFLESNRNQWWQFRSSTL</sequence>
<accession>A0A0B2VSQ7</accession>